<dbReference type="EMBL" id="SNYM01000002">
    <property type="protein sequence ID" value="TDQ50469.1"/>
    <property type="molecule type" value="Genomic_DNA"/>
</dbReference>
<comment type="caution">
    <text evidence="1">The sequence shown here is derived from an EMBL/GenBank/DDBJ whole genome shotgun (WGS) entry which is preliminary data.</text>
</comment>
<proteinExistence type="predicted"/>
<evidence type="ECO:0000313" key="2">
    <source>
        <dbReference type="Proteomes" id="UP000295375"/>
    </source>
</evidence>
<accession>A0A4R6UWU7</accession>
<name>A0A4R6UWU7_9GAMM</name>
<dbReference type="InterPro" id="IPR019657">
    <property type="entry name" value="ComFB"/>
</dbReference>
<dbReference type="Proteomes" id="UP000295375">
    <property type="component" value="Unassembled WGS sequence"/>
</dbReference>
<dbReference type="RefSeq" id="WP_133587660.1">
    <property type="nucleotide sequence ID" value="NZ_CP037953.1"/>
</dbReference>
<gene>
    <name evidence="1" type="ORF">EV696_102151</name>
</gene>
<dbReference type="OrthoDB" id="5616024at2"/>
<organism evidence="1 2">
    <name type="scientific">Permianibacter aggregans</name>
    <dbReference type="NCBI Taxonomy" id="1510150"/>
    <lineage>
        <taxon>Bacteria</taxon>
        <taxon>Pseudomonadati</taxon>
        <taxon>Pseudomonadota</taxon>
        <taxon>Gammaproteobacteria</taxon>
        <taxon>Pseudomonadales</taxon>
        <taxon>Pseudomonadaceae</taxon>
        <taxon>Permianibacter</taxon>
    </lineage>
</organism>
<reference evidence="1 2" key="1">
    <citation type="submission" date="2019-03" db="EMBL/GenBank/DDBJ databases">
        <title>Genomic Encyclopedia of Type Strains, Phase IV (KMG-IV): sequencing the most valuable type-strain genomes for metagenomic binning, comparative biology and taxonomic classification.</title>
        <authorList>
            <person name="Goeker M."/>
        </authorList>
    </citation>
    <scope>NUCLEOTIDE SEQUENCE [LARGE SCALE GENOMIC DNA]</scope>
    <source>
        <strain evidence="1 2">DSM 103792</strain>
    </source>
</reference>
<sequence length="97" mass="11430">MYKEMYPHDDLTNLSEELVFEQIHQLLQEGELPPMSEVSVQDIAAIALNKMPPKYITSILEKQNPSQSLREEMDDLRRYARRQVIKAAERVREHPHD</sequence>
<protein>
    <submittedName>
        <fullName evidence="1">Competence protein ComFB</fullName>
    </submittedName>
</protein>
<keyword evidence="2" id="KW-1185">Reference proteome</keyword>
<dbReference type="Pfam" id="PF10719">
    <property type="entry name" value="ComFB"/>
    <property type="match status" value="1"/>
</dbReference>
<dbReference type="AlphaFoldDB" id="A0A4R6UWU7"/>
<evidence type="ECO:0000313" key="1">
    <source>
        <dbReference type="EMBL" id="TDQ50469.1"/>
    </source>
</evidence>